<keyword evidence="4" id="KW-0808">Transferase</keyword>
<dbReference type="Proteomes" id="UP000224634">
    <property type="component" value="Unassembled WGS sequence"/>
</dbReference>
<evidence type="ECO:0000256" key="8">
    <source>
        <dbReference type="ARBA" id="ARBA00023242"/>
    </source>
</evidence>
<feature type="compositionally biased region" description="Polar residues" evidence="10">
    <location>
        <begin position="290"/>
        <end position="301"/>
    </location>
</feature>
<keyword evidence="5" id="KW-0548">Nucleotidyltransferase</keyword>
<dbReference type="InterPro" id="IPR007185">
    <property type="entry name" value="DNA_pol_a/d/e_bsu"/>
</dbReference>
<evidence type="ECO:0000256" key="4">
    <source>
        <dbReference type="ARBA" id="ARBA00022679"/>
    </source>
</evidence>
<dbReference type="GO" id="GO:0003887">
    <property type="term" value="F:DNA-directed DNA polymerase activity"/>
    <property type="evidence" value="ECO:0007669"/>
    <property type="project" value="UniProtKB-KW"/>
</dbReference>
<dbReference type="Gene3D" id="2.40.50.430">
    <property type="match status" value="1"/>
</dbReference>
<comment type="similarity">
    <text evidence="2">Belongs to the DNA polymerase delta/II small subunit family.</text>
</comment>
<keyword evidence="14" id="KW-1185">Reference proteome</keyword>
<evidence type="ECO:0000256" key="6">
    <source>
        <dbReference type="ARBA" id="ARBA00022705"/>
    </source>
</evidence>
<sequence length="542" mass="59894">MTSKDSSEPFLRPPEDNEEYEAVYRQPSNYNPLPTFELPLGRARHYQQQYADLYFLRLARLKPAVTEIAAKEWEGYNIANEYARKVDRVLDVRQGELCWVAGTIYMELPLKPNIIDDIAKEHWTSAPPPRRTYLDPSKPGSTEVMLEDESGRLRLTGPLLQSALVVTGVIVAILGTENANGDFEVIDVKVPDLPSQPERWERDGTSLQSGKRKRGSLEGEGEGGKRKKIALVSGLGITGTSGDTLALSLLTDYLVGCNDPSDGSSSASEISRLVIAGNSLGSTVAVHASGTETPTEEASTLQKKRQPPRKYGYDSTNYNASPINQLDSFLAEILPSIPITIMPGENDPANFSLPQQEIHRAMLPRSKAYCSPPRQNSTDSSADPGWLDNVTNPWEGNIEGWRFWGCSGQNVDDVLRYIDRGEDDNDSGEDRDGDARLRLMEAMLRWRVGVPTAPDTLWCYPFQTHDPFTLQSCPHLFFAGSQPRFRTAIVEAGDGSGTQVRILSLPKFSETGELILVDAETLEVEVVKFGPFEANKDEANGL</sequence>
<feature type="domain" description="DNA polymerase alpha/delta/epsilon subunit B" evidence="11">
    <location>
        <begin position="229"/>
        <end position="486"/>
    </location>
</feature>
<reference evidence="13 14" key="1">
    <citation type="submission" date="2017-10" db="EMBL/GenBank/DDBJ databases">
        <title>Comparative genomics in systemic dimorphic fungi from Ajellomycetaceae.</title>
        <authorList>
            <person name="Munoz J.F."/>
            <person name="Mcewen J.G."/>
            <person name="Clay O.K."/>
            <person name="Cuomo C.A."/>
        </authorList>
    </citation>
    <scope>NUCLEOTIDE SEQUENCE [LARGE SCALE GENOMIC DNA]</scope>
    <source>
        <strain evidence="13 14">UAMH7299</strain>
    </source>
</reference>
<evidence type="ECO:0000313" key="14">
    <source>
        <dbReference type="Proteomes" id="UP000224634"/>
    </source>
</evidence>
<feature type="region of interest" description="Disordered" evidence="10">
    <location>
        <begin position="194"/>
        <end position="225"/>
    </location>
</feature>
<name>A0A2B7YAW9_POLH7</name>
<dbReference type="Pfam" id="PF18018">
    <property type="entry name" value="DNA_pol_D_N"/>
    <property type="match status" value="1"/>
</dbReference>
<evidence type="ECO:0000256" key="7">
    <source>
        <dbReference type="ARBA" id="ARBA00022932"/>
    </source>
</evidence>
<evidence type="ECO:0000256" key="9">
    <source>
        <dbReference type="ARBA" id="ARBA00049244"/>
    </source>
</evidence>
<dbReference type="EMBL" id="PDNA01000059">
    <property type="protein sequence ID" value="PGH18183.1"/>
    <property type="molecule type" value="Genomic_DNA"/>
</dbReference>
<comment type="caution">
    <text evidence="13">The sequence shown here is derived from an EMBL/GenBank/DDBJ whole genome shotgun (WGS) entry which is preliminary data.</text>
</comment>
<accession>A0A2B7YAW9</accession>
<dbReference type="OrthoDB" id="3763at2759"/>
<dbReference type="FunFam" id="2.40.50.430:FF:000002">
    <property type="entry name" value="DNA polymerase delta subunit"/>
    <property type="match status" value="1"/>
</dbReference>
<dbReference type="GO" id="GO:0006281">
    <property type="term" value="P:DNA repair"/>
    <property type="evidence" value="ECO:0007669"/>
    <property type="project" value="UniProtKB-ARBA"/>
</dbReference>
<dbReference type="GO" id="GO:0006273">
    <property type="term" value="P:lagging strand elongation"/>
    <property type="evidence" value="ECO:0007669"/>
    <property type="project" value="UniProtKB-ARBA"/>
</dbReference>
<feature type="domain" description="DNA polymerase delta subunit OB-fold" evidence="12">
    <location>
        <begin position="49"/>
        <end position="188"/>
    </location>
</feature>
<evidence type="ECO:0000259" key="11">
    <source>
        <dbReference type="Pfam" id="PF04042"/>
    </source>
</evidence>
<dbReference type="Gene3D" id="3.60.21.50">
    <property type="match status" value="1"/>
</dbReference>
<dbReference type="FunFam" id="3.60.21.50:FF:000006">
    <property type="entry name" value="DNA polymerase delta subunit 2, putative"/>
    <property type="match status" value="1"/>
</dbReference>
<evidence type="ECO:0000256" key="1">
    <source>
        <dbReference type="ARBA" id="ARBA00004123"/>
    </source>
</evidence>
<dbReference type="PANTHER" id="PTHR10416:SF0">
    <property type="entry name" value="DNA POLYMERASE DELTA SUBUNIT 2"/>
    <property type="match status" value="1"/>
</dbReference>
<dbReference type="AlphaFoldDB" id="A0A2B7YAW9"/>
<dbReference type="InterPro" id="IPR024826">
    <property type="entry name" value="DNA_pol_delta/II_ssu"/>
</dbReference>
<keyword evidence="6" id="KW-0235">DNA replication</keyword>
<evidence type="ECO:0000256" key="5">
    <source>
        <dbReference type="ARBA" id="ARBA00022695"/>
    </source>
</evidence>
<comment type="catalytic activity">
    <reaction evidence="9">
        <text>DNA(n) + a 2'-deoxyribonucleoside 5'-triphosphate = DNA(n+1) + diphosphate</text>
        <dbReference type="Rhea" id="RHEA:22508"/>
        <dbReference type="Rhea" id="RHEA-COMP:17339"/>
        <dbReference type="Rhea" id="RHEA-COMP:17340"/>
        <dbReference type="ChEBI" id="CHEBI:33019"/>
        <dbReference type="ChEBI" id="CHEBI:61560"/>
        <dbReference type="ChEBI" id="CHEBI:173112"/>
        <dbReference type="EC" id="2.7.7.7"/>
    </reaction>
</comment>
<dbReference type="EC" id="2.7.7.7" evidence="3"/>
<evidence type="ECO:0000256" key="3">
    <source>
        <dbReference type="ARBA" id="ARBA00012417"/>
    </source>
</evidence>
<comment type="subcellular location">
    <subcellularLocation>
        <location evidence="1">Nucleus</location>
    </subcellularLocation>
</comment>
<evidence type="ECO:0000313" key="13">
    <source>
        <dbReference type="EMBL" id="PGH18183.1"/>
    </source>
</evidence>
<evidence type="ECO:0000256" key="10">
    <source>
        <dbReference type="SAM" id="MobiDB-lite"/>
    </source>
</evidence>
<organism evidence="13 14">
    <name type="scientific">Polytolypa hystricis (strain UAMH7299)</name>
    <dbReference type="NCBI Taxonomy" id="1447883"/>
    <lineage>
        <taxon>Eukaryota</taxon>
        <taxon>Fungi</taxon>
        <taxon>Dikarya</taxon>
        <taxon>Ascomycota</taxon>
        <taxon>Pezizomycotina</taxon>
        <taxon>Eurotiomycetes</taxon>
        <taxon>Eurotiomycetidae</taxon>
        <taxon>Onygenales</taxon>
        <taxon>Onygenales incertae sedis</taxon>
        <taxon>Polytolypa</taxon>
    </lineage>
</organism>
<dbReference type="CDD" id="cd07387">
    <property type="entry name" value="MPP_PolD2_C"/>
    <property type="match status" value="1"/>
</dbReference>
<evidence type="ECO:0000259" key="12">
    <source>
        <dbReference type="Pfam" id="PF18018"/>
    </source>
</evidence>
<keyword evidence="7" id="KW-0239">DNA-directed DNA polymerase</keyword>
<dbReference type="Pfam" id="PF04042">
    <property type="entry name" value="DNA_pol_E_B"/>
    <property type="match status" value="1"/>
</dbReference>
<keyword evidence="8" id="KW-0539">Nucleus</keyword>
<proteinExistence type="inferred from homology"/>
<evidence type="ECO:0000256" key="2">
    <source>
        <dbReference type="ARBA" id="ARBA00006035"/>
    </source>
</evidence>
<dbReference type="PANTHER" id="PTHR10416">
    <property type="entry name" value="DNA POLYMERASE DELTA SUBUNIT 2"/>
    <property type="match status" value="1"/>
</dbReference>
<protein>
    <recommendedName>
        <fullName evidence="3">DNA-directed DNA polymerase</fullName>
        <ecNumber evidence="3">2.7.7.7</ecNumber>
    </recommendedName>
</protein>
<dbReference type="GO" id="GO:0003677">
    <property type="term" value="F:DNA binding"/>
    <property type="evidence" value="ECO:0007669"/>
    <property type="project" value="InterPro"/>
</dbReference>
<dbReference type="STRING" id="1447883.A0A2B7YAW9"/>
<dbReference type="InterPro" id="IPR041863">
    <property type="entry name" value="PolD2_C"/>
</dbReference>
<dbReference type="GO" id="GO:0043625">
    <property type="term" value="C:delta DNA polymerase complex"/>
    <property type="evidence" value="ECO:0007669"/>
    <property type="project" value="TreeGrafter"/>
</dbReference>
<dbReference type="InterPro" id="IPR040663">
    <property type="entry name" value="DNA_pol_D_N"/>
</dbReference>
<feature type="region of interest" description="Disordered" evidence="10">
    <location>
        <begin position="289"/>
        <end position="317"/>
    </location>
</feature>
<gene>
    <name evidence="13" type="ORF">AJ80_04570</name>
</gene>